<feature type="region of interest" description="Disordered" evidence="1">
    <location>
        <begin position="1"/>
        <end position="41"/>
    </location>
</feature>
<dbReference type="Pfam" id="PF04149">
    <property type="entry name" value="DUF397"/>
    <property type="match status" value="1"/>
</dbReference>
<comment type="caution">
    <text evidence="3">The sequence shown here is derived from an EMBL/GenBank/DDBJ whole genome shotgun (WGS) entry which is preliminary data.</text>
</comment>
<proteinExistence type="predicted"/>
<accession>A0ABT2K168</accession>
<feature type="domain" description="DUF397" evidence="2">
    <location>
        <begin position="35"/>
        <end position="77"/>
    </location>
</feature>
<evidence type="ECO:0000313" key="3">
    <source>
        <dbReference type="EMBL" id="MCT2593851.1"/>
    </source>
</evidence>
<reference evidence="3 4" key="1">
    <citation type="submission" date="2021-10" db="EMBL/GenBank/DDBJ databases">
        <title>Streptomyces gossypii sp. nov., isolated from soil collected from cotton field.</title>
        <authorList>
            <person name="Ge X."/>
            <person name="Chen X."/>
            <person name="Liu W."/>
        </authorList>
    </citation>
    <scope>NUCLEOTIDE SEQUENCE [LARGE SCALE GENOMIC DNA]</scope>
    <source>
        <strain evidence="3 4">N2-109</strain>
    </source>
</reference>
<keyword evidence="4" id="KW-1185">Reference proteome</keyword>
<dbReference type="RefSeq" id="WP_260221145.1">
    <property type="nucleotide sequence ID" value="NZ_JAJAGO010000016.1"/>
</dbReference>
<evidence type="ECO:0000256" key="1">
    <source>
        <dbReference type="SAM" id="MobiDB-lite"/>
    </source>
</evidence>
<dbReference type="InterPro" id="IPR007278">
    <property type="entry name" value="DUF397"/>
</dbReference>
<gene>
    <name evidence="3" type="ORF">LHJ74_28760</name>
</gene>
<feature type="compositionally biased region" description="Low complexity" evidence="1">
    <location>
        <begin position="17"/>
        <end position="31"/>
    </location>
</feature>
<evidence type="ECO:0000259" key="2">
    <source>
        <dbReference type="Pfam" id="PF04149"/>
    </source>
</evidence>
<dbReference type="EMBL" id="JAJAGO010000016">
    <property type="protein sequence ID" value="MCT2593851.1"/>
    <property type="molecule type" value="Genomic_DNA"/>
</dbReference>
<dbReference type="Proteomes" id="UP001156389">
    <property type="component" value="Unassembled WGS sequence"/>
</dbReference>
<name>A0ABT2K168_9ACTN</name>
<feature type="compositionally biased region" description="Basic residues" evidence="1">
    <location>
        <begin position="1"/>
        <end position="16"/>
    </location>
</feature>
<sequence length="81" mass="8710">MRGRPWRSAPRRRRPAARAARPAGAQRARTGADGGTEGGDRIEIATSLGTVRVRDSKDRTGAILALPPERWAAFVEFAAKG</sequence>
<protein>
    <submittedName>
        <fullName evidence="3">DUF397 domain-containing protein</fullName>
    </submittedName>
</protein>
<evidence type="ECO:0000313" key="4">
    <source>
        <dbReference type="Proteomes" id="UP001156389"/>
    </source>
</evidence>
<organism evidence="3 4">
    <name type="scientific">Streptomyces gossypii</name>
    <dbReference type="NCBI Taxonomy" id="2883101"/>
    <lineage>
        <taxon>Bacteria</taxon>
        <taxon>Bacillati</taxon>
        <taxon>Actinomycetota</taxon>
        <taxon>Actinomycetes</taxon>
        <taxon>Kitasatosporales</taxon>
        <taxon>Streptomycetaceae</taxon>
        <taxon>Streptomyces</taxon>
    </lineage>
</organism>